<evidence type="ECO:0000313" key="1">
    <source>
        <dbReference type="EMBL" id="KAK8561601.1"/>
    </source>
</evidence>
<sequence>MEIASYKSTISTLYDGRPIIMIMVKHELMLLLLCSSDSGWFQSQTILSIAIAPWNHPKIGNIEKIGVEKLHGWTYDETPATRT</sequence>
<reference evidence="1 2" key="1">
    <citation type="journal article" date="2024" name="G3 (Bethesda)">
        <title>Genome assembly of Hibiscus sabdariffa L. provides insights into metabolisms of medicinal natural products.</title>
        <authorList>
            <person name="Kim T."/>
        </authorList>
    </citation>
    <scope>NUCLEOTIDE SEQUENCE [LARGE SCALE GENOMIC DNA]</scope>
    <source>
        <strain evidence="1">TK-2024</strain>
        <tissue evidence="1">Old leaves</tissue>
    </source>
</reference>
<keyword evidence="2" id="KW-1185">Reference proteome</keyword>
<dbReference type="Proteomes" id="UP001472677">
    <property type="component" value="Unassembled WGS sequence"/>
</dbReference>
<accession>A0ABR2ELP4</accession>
<name>A0ABR2ELP4_9ROSI</name>
<dbReference type="EMBL" id="JBBPBM010000013">
    <property type="protein sequence ID" value="KAK8561601.1"/>
    <property type="molecule type" value="Genomic_DNA"/>
</dbReference>
<gene>
    <name evidence="1" type="ORF">V6N12_048665</name>
</gene>
<protein>
    <submittedName>
        <fullName evidence="1">Uncharacterized protein</fullName>
    </submittedName>
</protein>
<organism evidence="1 2">
    <name type="scientific">Hibiscus sabdariffa</name>
    <name type="common">roselle</name>
    <dbReference type="NCBI Taxonomy" id="183260"/>
    <lineage>
        <taxon>Eukaryota</taxon>
        <taxon>Viridiplantae</taxon>
        <taxon>Streptophyta</taxon>
        <taxon>Embryophyta</taxon>
        <taxon>Tracheophyta</taxon>
        <taxon>Spermatophyta</taxon>
        <taxon>Magnoliopsida</taxon>
        <taxon>eudicotyledons</taxon>
        <taxon>Gunneridae</taxon>
        <taxon>Pentapetalae</taxon>
        <taxon>rosids</taxon>
        <taxon>malvids</taxon>
        <taxon>Malvales</taxon>
        <taxon>Malvaceae</taxon>
        <taxon>Malvoideae</taxon>
        <taxon>Hibiscus</taxon>
    </lineage>
</organism>
<evidence type="ECO:0000313" key="2">
    <source>
        <dbReference type="Proteomes" id="UP001472677"/>
    </source>
</evidence>
<comment type="caution">
    <text evidence="1">The sequence shown here is derived from an EMBL/GenBank/DDBJ whole genome shotgun (WGS) entry which is preliminary data.</text>
</comment>
<proteinExistence type="predicted"/>